<organism evidence="1 2">
    <name type="scientific">Psychrobacter glacincola</name>
    <dbReference type="NCBI Taxonomy" id="56810"/>
    <lineage>
        <taxon>Bacteria</taxon>
        <taxon>Pseudomonadati</taxon>
        <taxon>Pseudomonadota</taxon>
        <taxon>Gammaproteobacteria</taxon>
        <taxon>Moraxellales</taxon>
        <taxon>Moraxellaceae</taxon>
        <taxon>Psychrobacter</taxon>
    </lineage>
</organism>
<dbReference type="RefSeq" id="WP_265089214.1">
    <property type="nucleotide sequence ID" value="NZ_CAJGZK010000003.1"/>
</dbReference>
<evidence type="ECO:0000313" key="2">
    <source>
        <dbReference type="Proteomes" id="UP001596264"/>
    </source>
</evidence>
<proteinExistence type="predicted"/>
<accession>A0ABW1W2I6</accession>
<protein>
    <submittedName>
        <fullName evidence="1">Uncharacterized protein</fullName>
    </submittedName>
</protein>
<comment type="caution">
    <text evidence="1">The sequence shown here is derived from an EMBL/GenBank/DDBJ whole genome shotgun (WGS) entry which is preliminary data.</text>
</comment>
<evidence type="ECO:0000313" key="1">
    <source>
        <dbReference type="EMBL" id="MFC6380226.1"/>
    </source>
</evidence>
<gene>
    <name evidence="1" type="ORF">ACFP58_01870</name>
</gene>
<sequence>MCKKPDHLLPADDFDKHKMDDSAVLIRFQTFRLATAVTESYYS</sequence>
<dbReference type="Proteomes" id="UP001596264">
    <property type="component" value="Unassembled WGS sequence"/>
</dbReference>
<name>A0ABW1W2I6_9GAMM</name>
<keyword evidence="2" id="KW-1185">Reference proteome</keyword>
<reference evidence="2" key="1">
    <citation type="journal article" date="2019" name="Int. J. Syst. Evol. Microbiol.">
        <title>The Global Catalogue of Microorganisms (GCM) 10K type strain sequencing project: providing services to taxonomists for standard genome sequencing and annotation.</title>
        <authorList>
            <consortium name="The Broad Institute Genomics Platform"/>
            <consortium name="The Broad Institute Genome Sequencing Center for Infectious Disease"/>
            <person name="Wu L."/>
            <person name="Ma J."/>
        </authorList>
    </citation>
    <scope>NUCLEOTIDE SEQUENCE [LARGE SCALE GENOMIC DNA]</scope>
    <source>
        <strain evidence="2">CCM 2050</strain>
    </source>
</reference>
<dbReference type="EMBL" id="JBHSTZ010000005">
    <property type="protein sequence ID" value="MFC6380226.1"/>
    <property type="molecule type" value="Genomic_DNA"/>
</dbReference>